<dbReference type="OrthoDB" id="7161229at2"/>
<proteinExistence type="predicted"/>
<feature type="compositionally biased region" description="Polar residues" evidence="1">
    <location>
        <begin position="130"/>
        <end position="141"/>
    </location>
</feature>
<dbReference type="RefSeq" id="WP_126601829.1">
    <property type="nucleotide sequence ID" value="NZ_LR134529.1"/>
</dbReference>
<evidence type="ECO:0000313" key="2">
    <source>
        <dbReference type="EMBL" id="VEJ44417.1"/>
    </source>
</evidence>
<feature type="compositionally biased region" description="Basic and acidic residues" evidence="1">
    <location>
        <begin position="336"/>
        <end position="345"/>
    </location>
</feature>
<evidence type="ECO:0000313" key="3">
    <source>
        <dbReference type="Proteomes" id="UP000274201"/>
    </source>
</evidence>
<feature type="compositionally biased region" description="Polar residues" evidence="1">
    <location>
        <begin position="286"/>
        <end position="299"/>
    </location>
</feature>
<name>A0A3S5C5U4_BARVI</name>
<evidence type="ECO:0000256" key="1">
    <source>
        <dbReference type="SAM" id="MobiDB-lite"/>
    </source>
</evidence>
<feature type="compositionally biased region" description="Basic and acidic residues" evidence="1">
    <location>
        <begin position="267"/>
        <end position="285"/>
    </location>
</feature>
<accession>A0A3S5C5U4</accession>
<gene>
    <name evidence="2" type="ORF">NCTC12905_00053</name>
</gene>
<feature type="compositionally biased region" description="Low complexity" evidence="1">
    <location>
        <begin position="115"/>
        <end position="126"/>
    </location>
</feature>
<dbReference type="EMBL" id="LR134529">
    <property type="protein sequence ID" value="VEJ44417.1"/>
    <property type="molecule type" value="Genomic_DNA"/>
</dbReference>
<dbReference type="Proteomes" id="UP000274201">
    <property type="component" value="Chromosome"/>
</dbReference>
<protein>
    <recommendedName>
        <fullName evidence="4">TolA protein</fullName>
    </recommendedName>
</protein>
<evidence type="ECO:0008006" key="4">
    <source>
        <dbReference type="Google" id="ProtNLM"/>
    </source>
</evidence>
<feature type="compositionally biased region" description="Low complexity" evidence="1">
    <location>
        <begin position="319"/>
        <end position="335"/>
    </location>
</feature>
<reference evidence="2 3" key="1">
    <citation type="submission" date="2018-12" db="EMBL/GenBank/DDBJ databases">
        <authorList>
            <consortium name="Pathogen Informatics"/>
        </authorList>
    </citation>
    <scope>NUCLEOTIDE SEQUENCE [LARGE SCALE GENOMIC DNA]</scope>
    <source>
        <strain evidence="2 3">NCTC12905</strain>
    </source>
</reference>
<sequence length="495" mass="53815">MNKGSYHSMKRGLTLSLAGHVFLLSWAGAHFISPVSLPQQLEAIPITLAPLTQELSSQQGAVNAPVREIPAVKPTTKPQEKEVARHFGEGILDSLAPFKQDEKPRLIDATPPPSGEENPLENPLPEFTEQEISQKNTQTPSKIEAPLETPQEDAAELKPEAPLETPQEDAAELKPEAPLETPQEDAAELKPEAPLETPQEDAAELKPEAPLETPQEGAAELKPEAPLETPQEGAAELKPEAPLETPQEGAAELKPEAPLETPQEDAAELKPEASLKTPQNKEKTLPQESAPTIPQTSIKAAQAPQKIPPVTLPDKFPLPQSKPKSPKQSTSQSVQEVKKQHQQVKDQTIEDILVSEESNLLNRARTQGGGAKHSRSPEALGARKNIGDTTKMAQTLVSIAGGCIQQKLKLVALGGDLKNRPVVRLRFYLSRQGMVMGDPIIDPLSGAESQKAIMIRQVYAAVFSCQPYADLPRDQYDLWGQGFDFNVDPLQKITR</sequence>
<organism evidence="2 3">
    <name type="scientific">Bartonella vinsonii</name>
    <name type="common">Rochalimaea vinsonii</name>
    <dbReference type="NCBI Taxonomy" id="33047"/>
    <lineage>
        <taxon>Bacteria</taxon>
        <taxon>Pseudomonadati</taxon>
        <taxon>Pseudomonadota</taxon>
        <taxon>Alphaproteobacteria</taxon>
        <taxon>Hyphomicrobiales</taxon>
        <taxon>Bartonellaceae</taxon>
        <taxon>Bartonella</taxon>
    </lineage>
</organism>
<dbReference type="AlphaFoldDB" id="A0A3S5C5U4"/>
<feature type="region of interest" description="Disordered" evidence="1">
    <location>
        <begin position="95"/>
        <end position="345"/>
    </location>
</feature>